<feature type="region of interest" description="Disordered" evidence="1">
    <location>
        <begin position="32"/>
        <end position="55"/>
    </location>
</feature>
<sequence>MTHAASARHVFGVGIAAIGMVSLCLGFGSAHGQPSDRGEADRKPISQPRSSSDLSADQALQGMLELIRSSRSIADVTPASMQRAFGVQVKKVDSQQFGYGQHLPGNWAFGIMRQDVSGAGRVDLTFSPLPGMQPVPWSRCEPDFARFTARLQSMGFARHSSYGEHGRWLYDVFERPGMRVEVYPLTVEPRNDGAPAPACVQMVLMQ</sequence>
<comment type="caution">
    <text evidence="2">The sequence shown here is derived from an EMBL/GenBank/DDBJ whole genome shotgun (WGS) entry which is preliminary data.</text>
</comment>
<dbReference type="EMBL" id="JACIFZ010000017">
    <property type="protein sequence ID" value="MBB4225918.1"/>
    <property type="molecule type" value="Genomic_DNA"/>
</dbReference>
<evidence type="ECO:0000313" key="3">
    <source>
        <dbReference type="Proteomes" id="UP000524450"/>
    </source>
</evidence>
<protein>
    <submittedName>
        <fullName evidence="2">Uncharacterized protein</fullName>
    </submittedName>
</protein>
<proteinExistence type="predicted"/>
<feature type="compositionally biased region" description="Basic and acidic residues" evidence="1">
    <location>
        <begin position="34"/>
        <end position="44"/>
    </location>
</feature>
<organism evidence="2 3">
    <name type="scientific">Variovorax guangxiensis</name>
    <dbReference type="NCBI Taxonomy" id="1775474"/>
    <lineage>
        <taxon>Bacteria</taxon>
        <taxon>Pseudomonadati</taxon>
        <taxon>Pseudomonadota</taxon>
        <taxon>Betaproteobacteria</taxon>
        <taxon>Burkholderiales</taxon>
        <taxon>Comamonadaceae</taxon>
        <taxon>Variovorax</taxon>
    </lineage>
</organism>
<gene>
    <name evidence="2" type="ORF">GGD71_006731</name>
</gene>
<name>A0A840GAT4_9BURK</name>
<dbReference type="Proteomes" id="UP000524450">
    <property type="component" value="Unassembled WGS sequence"/>
</dbReference>
<dbReference type="AlphaFoldDB" id="A0A840GAT4"/>
<dbReference type="RefSeq" id="WP_184642620.1">
    <property type="nucleotide sequence ID" value="NZ_JACIFZ010000017.1"/>
</dbReference>
<reference evidence="2 3" key="1">
    <citation type="submission" date="2020-08" db="EMBL/GenBank/DDBJ databases">
        <title>Genomic Encyclopedia of Type Strains, Phase IV (KMG-V): Genome sequencing to study the core and pangenomes of soil and plant-associated prokaryotes.</title>
        <authorList>
            <person name="Whitman W."/>
        </authorList>
    </citation>
    <scope>NUCLEOTIDE SEQUENCE [LARGE SCALE GENOMIC DNA]</scope>
    <source>
        <strain evidence="2 3">34/80</strain>
    </source>
</reference>
<evidence type="ECO:0000313" key="2">
    <source>
        <dbReference type="EMBL" id="MBB4225918.1"/>
    </source>
</evidence>
<accession>A0A840GAT4</accession>
<evidence type="ECO:0000256" key="1">
    <source>
        <dbReference type="SAM" id="MobiDB-lite"/>
    </source>
</evidence>